<reference evidence="2" key="1">
    <citation type="journal article" date="2023" name="Mol. Phylogenet. Evol.">
        <title>Genome-scale phylogeny and comparative genomics of the fungal order Sordariales.</title>
        <authorList>
            <person name="Hensen N."/>
            <person name="Bonometti L."/>
            <person name="Westerberg I."/>
            <person name="Brannstrom I.O."/>
            <person name="Guillou S."/>
            <person name="Cros-Aarteil S."/>
            <person name="Calhoun S."/>
            <person name="Haridas S."/>
            <person name="Kuo A."/>
            <person name="Mondo S."/>
            <person name="Pangilinan J."/>
            <person name="Riley R."/>
            <person name="LaButti K."/>
            <person name="Andreopoulos B."/>
            <person name="Lipzen A."/>
            <person name="Chen C."/>
            <person name="Yan M."/>
            <person name="Daum C."/>
            <person name="Ng V."/>
            <person name="Clum A."/>
            <person name="Steindorff A."/>
            <person name="Ohm R.A."/>
            <person name="Martin F."/>
            <person name="Silar P."/>
            <person name="Natvig D.O."/>
            <person name="Lalanne C."/>
            <person name="Gautier V."/>
            <person name="Ament-Velasquez S.L."/>
            <person name="Kruys A."/>
            <person name="Hutchinson M.I."/>
            <person name="Powell A.J."/>
            <person name="Barry K."/>
            <person name="Miller A.N."/>
            <person name="Grigoriev I.V."/>
            <person name="Debuchy R."/>
            <person name="Gladieux P."/>
            <person name="Hiltunen Thoren M."/>
            <person name="Johannesson H."/>
        </authorList>
    </citation>
    <scope>NUCLEOTIDE SEQUENCE</scope>
    <source>
        <strain evidence="2">CBS 123565</strain>
    </source>
</reference>
<dbReference type="Proteomes" id="UP001304895">
    <property type="component" value="Unassembled WGS sequence"/>
</dbReference>
<dbReference type="EMBL" id="MU853427">
    <property type="protein sequence ID" value="KAK4131224.1"/>
    <property type="molecule type" value="Genomic_DNA"/>
</dbReference>
<keyword evidence="1" id="KW-0472">Membrane</keyword>
<name>A0AAN6UED5_9PEZI</name>
<evidence type="ECO:0000313" key="3">
    <source>
        <dbReference type="Proteomes" id="UP001304895"/>
    </source>
</evidence>
<evidence type="ECO:0000313" key="2">
    <source>
        <dbReference type="EMBL" id="KAK4131224.1"/>
    </source>
</evidence>
<comment type="caution">
    <text evidence="2">The sequence shown here is derived from an EMBL/GenBank/DDBJ whole genome shotgun (WGS) entry which is preliminary data.</text>
</comment>
<accession>A0AAN6UED5</accession>
<feature type="transmembrane region" description="Helical" evidence="1">
    <location>
        <begin position="36"/>
        <end position="56"/>
    </location>
</feature>
<protein>
    <submittedName>
        <fullName evidence="2">Uncharacterized protein</fullName>
    </submittedName>
</protein>
<keyword evidence="1" id="KW-0812">Transmembrane</keyword>
<reference evidence="2" key="2">
    <citation type="submission" date="2023-05" db="EMBL/GenBank/DDBJ databases">
        <authorList>
            <consortium name="Lawrence Berkeley National Laboratory"/>
            <person name="Steindorff A."/>
            <person name="Hensen N."/>
            <person name="Bonometti L."/>
            <person name="Westerberg I."/>
            <person name="Brannstrom I.O."/>
            <person name="Guillou S."/>
            <person name="Cros-Aarteil S."/>
            <person name="Calhoun S."/>
            <person name="Haridas S."/>
            <person name="Kuo A."/>
            <person name="Mondo S."/>
            <person name="Pangilinan J."/>
            <person name="Riley R."/>
            <person name="Labutti K."/>
            <person name="Andreopoulos B."/>
            <person name="Lipzen A."/>
            <person name="Chen C."/>
            <person name="Yanf M."/>
            <person name="Daum C."/>
            <person name="Ng V."/>
            <person name="Clum A."/>
            <person name="Ohm R."/>
            <person name="Martin F."/>
            <person name="Silar P."/>
            <person name="Natvig D."/>
            <person name="Lalanne C."/>
            <person name="Gautier V."/>
            <person name="Ament-Velasquez S.L."/>
            <person name="Kruys A."/>
            <person name="Hutchinson M.I."/>
            <person name="Powell A.J."/>
            <person name="Barry K."/>
            <person name="Miller A.N."/>
            <person name="Grigoriev I.V."/>
            <person name="Debuchy R."/>
            <person name="Gladieux P."/>
            <person name="Thoren M.H."/>
            <person name="Johannesson H."/>
        </authorList>
    </citation>
    <scope>NUCLEOTIDE SEQUENCE</scope>
    <source>
        <strain evidence="2">CBS 123565</strain>
    </source>
</reference>
<keyword evidence="3" id="KW-1185">Reference proteome</keyword>
<proteinExistence type="predicted"/>
<gene>
    <name evidence="2" type="ORF">BT67DRAFT_444991</name>
</gene>
<keyword evidence="1" id="KW-1133">Transmembrane helix</keyword>
<organism evidence="2 3">
    <name type="scientific">Trichocladium antarcticum</name>
    <dbReference type="NCBI Taxonomy" id="1450529"/>
    <lineage>
        <taxon>Eukaryota</taxon>
        <taxon>Fungi</taxon>
        <taxon>Dikarya</taxon>
        <taxon>Ascomycota</taxon>
        <taxon>Pezizomycotina</taxon>
        <taxon>Sordariomycetes</taxon>
        <taxon>Sordariomycetidae</taxon>
        <taxon>Sordariales</taxon>
        <taxon>Chaetomiaceae</taxon>
        <taxon>Trichocladium</taxon>
    </lineage>
</organism>
<dbReference type="AlphaFoldDB" id="A0AAN6UED5"/>
<evidence type="ECO:0000256" key="1">
    <source>
        <dbReference type="SAM" id="Phobius"/>
    </source>
</evidence>
<sequence length="251" mass="27997">MYGLLVLILASAFTATLIAALPALGLLSEHLEVLGNVFLFFLFLWASAEGYLLSAWGRPPPSTLTIAAHSLSSVMCRLALFVRSTVRNVGLFPEHVDGLFRDEGRRSALASEYAKLRTEYDIQCQKIGTLNDAALEVCKERNHMSHDFESGRVFASRRRPCTHPVKHQEVSAWREPSTLAKLFQGKDLKVDFLSTCVDELRSAVLANPDLIRQAQSMLEAEEADLRRVVHGIAEGKRKAAHDQRVAEERAR</sequence>